<dbReference type="AlphaFoldDB" id="A0A0F3IRU3"/>
<dbReference type="OrthoDB" id="9769367at2"/>
<evidence type="ECO:0000313" key="4">
    <source>
        <dbReference type="Proteomes" id="UP000033774"/>
    </source>
</evidence>
<gene>
    <name evidence="3" type="ORF">VZ95_11285</name>
</gene>
<comment type="caution">
    <text evidence="3">The sequence shown here is derived from an EMBL/GenBank/DDBJ whole genome shotgun (WGS) entry which is preliminary data.</text>
</comment>
<organism evidence="3 4">
    <name type="scientific">Elstera litoralis</name>
    <dbReference type="NCBI Taxonomy" id="552518"/>
    <lineage>
        <taxon>Bacteria</taxon>
        <taxon>Pseudomonadati</taxon>
        <taxon>Pseudomonadota</taxon>
        <taxon>Alphaproteobacteria</taxon>
        <taxon>Rhodospirillales</taxon>
        <taxon>Rhodospirillaceae</taxon>
        <taxon>Elstera</taxon>
    </lineage>
</organism>
<dbReference type="Gene3D" id="3.30.360.10">
    <property type="entry name" value="Dihydrodipicolinate Reductase, domain 2"/>
    <property type="match status" value="1"/>
</dbReference>
<dbReference type="Pfam" id="PF03435">
    <property type="entry name" value="Sacchrp_dh_NADP"/>
    <property type="match status" value="1"/>
</dbReference>
<evidence type="ECO:0000259" key="2">
    <source>
        <dbReference type="Pfam" id="PF16653"/>
    </source>
</evidence>
<dbReference type="Proteomes" id="UP000033774">
    <property type="component" value="Unassembled WGS sequence"/>
</dbReference>
<dbReference type="PANTHER" id="PTHR43796:SF2">
    <property type="entry name" value="CARBOXYNORSPERMIDINE SYNTHASE"/>
    <property type="match status" value="1"/>
</dbReference>
<accession>A0A0F3IRU3</accession>
<reference evidence="3 4" key="1">
    <citation type="submission" date="2015-03" db="EMBL/GenBank/DDBJ databases">
        <title>Draft genome sequence of Elstera litoralis.</title>
        <authorList>
            <person name="Rahalkar M.C."/>
            <person name="Dhakephalkar P.K."/>
            <person name="Pore S.D."/>
            <person name="Arora P."/>
            <person name="Kapse N.G."/>
            <person name="Pandit P.S."/>
        </authorList>
    </citation>
    <scope>NUCLEOTIDE SEQUENCE [LARGE SCALE GENOMIC DNA]</scope>
    <source>
        <strain evidence="3 4">Dia-1</strain>
    </source>
</reference>
<feature type="domain" description="Saccharopine dehydrogenase-like C-terminal" evidence="2">
    <location>
        <begin position="121"/>
        <end position="341"/>
    </location>
</feature>
<dbReference type="PANTHER" id="PTHR43796">
    <property type="entry name" value="CARBOXYNORSPERMIDINE SYNTHASE"/>
    <property type="match status" value="1"/>
</dbReference>
<feature type="domain" description="Saccharopine dehydrogenase NADP binding" evidence="1">
    <location>
        <begin position="4"/>
        <end position="112"/>
    </location>
</feature>
<evidence type="ECO:0000259" key="1">
    <source>
        <dbReference type="Pfam" id="PF03435"/>
    </source>
</evidence>
<dbReference type="EMBL" id="LAJY01000276">
    <property type="protein sequence ID" value="KJV09470.1"/>
    <property type="molecule type" value="Genomic_DNA"/>
</dbReference>
<dbReference type="RefSeq" id="WP_045775930.1">
    <property type="nucleotide sequence ID" value="NZ_LAJY01000276.1"/>
</dbReference>
<name>A0A0F3IRU3_9PROT</name>
<dbReference type="InterPro" id="IPR036291">
    <property type="entry name" value="NAD(P)-bd_dom_sf"/>
</dbReference>
<sequence length="356" mass="38071">MHKILILGAGRIGTSMAALLQGTGEYQVTIGDVNPAALAAFDVPGVQTRAVDSTDAHALAEAMKGQGAVVGAGPFAVNVHIADAARTYGLDYYDVTEDVAVTNRVRHLAQGASTAFVPQCGLAPGVISIVAHDLASQFDSLRELRLRVGALPKYPANGLGYNLTWSTEGLINEYLNPCDVIMDSHRVAVPPMEGLEHFAINGVEYEAFTTSGGVGSLCETYEGQVETLTYKTIRFPGHCAAMRLILEDLNLKSRRGLLKEILEGAIPQTRQDVVVVFVTATGFQKGRLMQTSFARSISGQMVGEREFSAIELTTAAAACAVIDLKNSNHLPQTGFVRQEDVSLPAFLANRFGKVYA</sequence>
<protein>
    <submittedName>
        <fullName evidence="3">Saccharopine dehydrogenase</fullName>
    </submittedName>
</protein>
<evidence type="ECO:0000313" key="3">
    <source>
        <dbReference type="EMBL" id="KJV09470.1"/>
    </source>
</evidence>
<keyword evidence="4" id="KW-1185">Reference proteome</keyword>
<dbReference type="InterPro" id="IPR005097">
    <property type="entry name" value="Sacchrp_dh_NADP-bd"/>
</dbReference>
<dbReference type="SUPFAM" id="SSF55347">
    <property type="entry name" value="Glyceraldehyde-3-phosphate dehydrogenase-like, C-terminal domain"/>
    <property type="match status" value="1"/>
</dbReference>
<dbReference type="Pfam" id="PF16653">
    <property type="entry name" value="Sacchrp_dh_C"/>
    <property type="match status" value="1"/>
</dbReference>
<proteinExistence type="predicted"/>
<dbReference type="InterPro" id="IPR032095">
    <property type="entry name" value="Sacchrp_dh-like_C"/>
</dbReference>
<dbReference type="SUPFAM" id="SSF51735">
    <property type="entry name" value="NAD(P)-binding Rossmann-fold domains"/>
    <property type="match status" value="1"/>
</dbReference>
<dbReference type="Gene3D" id="3.40.50.720">
    <property type="entry name" value="NAD(P)-binding Rossmann-like Domain"/>
    <property type="match status" value="1"/>
</dbReference>